<keyword evidence="6" id="KW-0472">Membrane</keyword>
<dbReference type="CDD" id="cd11386">
    <property type="entry name" value="MCP_signal"/>
    <property type="match status" value="1"/>
</dbReference>
<dbReference type="Gene3D" id="1.10.287.950">
    <property type="entry name" value="Methyl-accepting chemotaxis protein"/>
    <property type="match status" value="1"/>
</dbReference>
<dbReference type="PRINTS" id="PR00260">
    <property type="entry name" value="CHEMTRNSDUCR"/>
</dbReference>
<keyword evidence="6" id="KW-0812">Transmembrane</keyword>
<dbReference type="SUPFAM" id="SSF58104">
    <property type="entry name" value="Methyl-accepting chemotaxis protein (MCP) signaling domain"/>
    <property type="match status" value="1"/>
</dbReference>
<comment type="similarity">
    <text evidence="3">Belongs to the methyl-accepting chemotaxis (MCP) protein family.</text>
</comment>
<dbReference type="PROSITE" id="PS50885">
    <property type="entry name" value="HAMP"/>
    <property type="match status" value="1"/>
</dbReference>
<dbReference type="Pfam" id="PF12729">
    <property type="entry name" value="4HB_MCP_1"/>
    <property type="match status" value="1"/>
</dbReference>
<evidence type="ECO:0000256" key="6">
    <source>
        <dbReference type="SAM" id="Phobius"/>
    </source>
</evidence>
<dbReference type="InterPro" id="IPR047347">
    <property type="entry name" value="YvaQ-like_sensor"/>
</dbReference>
<protein>
    <submittedName>
        <fullName evidence="9">HAMP domain-containing protein</fullName>
    </submittedName>
</protein>
<dbReference type="PROSITE" id="PS50111">
    <property type="entry name" value="CHEMOTAXIS_TRANSDUC_2"/>
    <property type="match status" value="1"/>
</dbReference>
<dbReference type="InterPro" id="IPR051310">
    <property type="entry name" value="MCP_chemotaxis"/>
</dbReference>
<dbReference type="AlphaFoldDB" id="A0A5B8RUY5"/>
<evidence type="ECO:0000259" key="7">
    <source>
        <dbReference type="PROSITE" id="PS50111"/>
    </source>
</evidence>
<organism evidence="9 10">
    <name type="scientific">Comamonas flocculans</name>
    <dbReference type="NCBI Taxonomy" id="2597701"/>
    <lineage>
        <taxon>Bacteria</taxon>
        <taxon>Pseudomonadati</taxon>
        <taxon>Pseudomonadota</taxon>
        <taxon>Betaproteobacteria</taxon>
        <taxon>Burkholderiales</taxon>
        <taxon>Comamonadaceae</taxon>
        <taxon>Comamonas</taxon>
    </lineage>
</organism>
<dbReference type="CDD" id="cd06225">
    <property type="entry name" value="HAMP"/>
    <property type="match status" value="1"/>
</dbReference>
<dbReference type="PANTHER" id="PTHR43531">
    <property type="entry name" value="PROTEIN ICFG"/>
    <property type="match status" value="1"/>
</dbReference>
<gene>
    <name evidence="9" type="ORF">FOZ74_02765</name>
</gene>
<evidence type="ECO:0000256" key="5">
    <source>
        <dbReference type="SAM" id="MobiDB-lite"/>
    </source>
</evidence>
<name>A0A5B8RUY5_9BURK</name>
<dbReference type="Proteomes" id="UP000321199">
    <property type="component" value="Chromosome"/>
</dbReference>
<dbReference type="SMART" id="SM00283">
    <property type="entry name" value="MA"/>
    <property type="match status" value="1"/>
</dbReference>
<feature type="domain" description="HAMP" evidence="8">
    <location>
        <begin position="209"/>
        <end position="262"/>
    </location>
</feature>
<evidence type="ECO:0000259" key="8">
    <source>
        <dbReference type="PROSITE" id="PS50885"/>
    </source>
</evidence>
<proteinExistence type="inferred from homology"/>
<dbReference type="KEGG" id="cof:FOZ74_02765"/>
<evidence type="ECO:0000256" key="2">
    <source>
        <dbReference type="ARBA" id="ARBA00022481"/>
    </source>
</evidence>
<reference evidence="9 10" key="1">
    <citation type="submission" date="2019-07" db="EMBL/GenBank/DDBJ databases">
        <title>Complete genome sequence of Comamonas sp. NLF 7-7 isolated from livestock.</title>
        <authorList>
            <person name="Kim D.H."/>
            <person name="Kim J.G."/>
        </authorList>
    </citation>
    <scope>NUCLEOTIDE SEQUENCE [LARGE SCALE GENOMIC DNA]</scope>
    <source>
        <strain evidence="9 10">NLF 7-7</strain>
    </source>
</reference>
<keyword evidence="6" id="KW-1133">Transmembrane helix</keyword>
<dbReference type="GO" id="GO:0007165">
    <property type="term" value="P:signal transduction"/>
    <property type="evidence" value="ECO:0007669"/>
    <property type="project" value="UniProtKB-KW"/>
</dbReference>
<evidence type="ECO:0000313" key="9">
    <source>
        <dbReference type="EMBL" id="QEA12045.1"/>
    </source>
</evidence>
<evidence type="ECO:0000256" key="3">
    <source>
        <dbReference type="ARBA" id="ARBA00029447"/>
    </source>
</evidence>
<feature type="transmembrane region" description="Helical" evidence="6">
    <location>
        <begin position="188"/>
        <end position="208"/>
    </location>
</feature>
<dbReference type="GO" id="GO:0006935">
    <property type="term" value="P:chemotaxis"/>
    <property type="evidence" value="ECO:0007669"/>
    <property type="project" value="InterPro"/>
</dbReference>
<feature type="region of interest" description="Disordered" evidence="5">
    <location>
        <begin position="545"/>
        <end position="587"/>
    </location>
</feature>
<dbReference type="Pfam" id="PF00672">
    <property type="entry name" value="HAMP"/>
    <property type="match status" value="1"/>
</dbReference>
<keyword evidence="2" id="KW-0488">Methylation</keyword>
<dbReference type="FunFam" id="1.10.287.950:FF:000001">
    <property type="entry name" value="Methyl-accepting chemotaxis sensory transducer"/>
    <property type="match status" value="1"/>
</dbReference>
<comment type="subcellular location">
    <subcellularLocation>
        <location evidence="1">Membrane</location>
    </subcellularLocation>
</comment>
<dbReference type="Pfam" id="PF00015">
    <property type="entry name" value="MCPsignal"/>
    <property type="match status" value="1"/>
</dbReference>
<dbReference type="InterPro" id="IPR004090">
    <property type="entry name" value="Chemotax_Me-accpt_rcpt"/>
</dbReference>
<dbReference type="RefSeq" id="WP_146911639.1">
    <property type="nucleotide sequence ID" value="NZ_CP042344.1"/>
</dbReference>
<feature type="domain" description="Methyl-accepting transducer" evidence="7">
    <location>
        <begin position="267"/>
        <end position="496"/>
    </location>
</feature>
<dbReference type="CDD" id="cd19411">
    <property type="entry name" value="MCP2201-like_sensor"/>
    <property type="match status" value="1"/>
</dbReference>
<evidence type="ECO:0000256" key="1">
    <source>
        <dbReference type="ARBA" id="ARBA00004370"/>
    </source>
</evidence>
<evidence type="ECO:0000313" key="10">
    <source>
        <dbReference type="Proteomes" id="UP000321199"/>
    </source>
</evidence>
<keyword evidence="4" id="KW-0807">Transducer</keyword>
<dbReference type="InterPro" id="IPR004089">
    <property type="entry name" value="MCPsignal_dom"/>
</dbReference>
<dbReference type="GO" id="GO:0004888">
    <property type="term" value="F:transmembrane signaling receptor activity"/>
    <property type="evidence" value="ECO:0007669"/>
    <property type="project" value="InterPro"/>
</dbReference>
<sequence length="587" mass="60812">MKGLSLAAKLWLAVAVIVLGFSAVVVGAGWRSGQASAASSALNGEMMQRVSTATRWMGLTETNAARTLALALSSEPAVASAFKEAMAATSAEISEMQKRLLALNLSTADRAAMERVAEARKAMLAARERVNQLKAAGDADVATQVLQNYVPASDAYLKTLAEFVQLQQVAVQQARDQAARTSMDTVRMAAVVVAVLLLAIVVGAYFLIRNIRAPLAQANGMAARIATGDLSARDGANLRSDEFGQLLQSLESMRASLARMVHDVRQSADSIAVASSQIASGNQDLSARTEAASSSLEQTAAAMEEFTSTIAQSDATARQASQMAGSASSVAERGGSVVSEVISTMGEIQSSSRKIADIIGVIDSIAFQTNILALNAAVEAARAGEQGRGFAVVASEVRALAGRSAQAAKEIKELIGSSVERVEDGSRRVQGAGETMQEVVQAVQRVTEMMGEITAASAQQSAGVSEVNQAVGQLDQMTQQNAALVEESAAAAQSLNEQAQHLMQVVAVFRVNDGPARPAPAAPPQSGAAKTIAAPVRAAAPAARKLAAAPAQGRPLPAQRKIAAPAPVPAPAPAKAPDHEEGEWESF</sequence>
<dbReference type="PANTHER" id="PTHR43531:SF14">
    <property type="entry name" value="METHYL-ACCEPTING CHEMOTAXIS PROTEIN I-RELATED"/>
    <property type="match status" value="1"/>
</dbReference>
<dbReference type="GO" id="GO:0005886">
    <property type="term" value="C:plasma membrane"/>
    <property type="evidence" value="ECO:0007669"/>
    <property type="project" value="TreeGrafter"/>
</dbReference>
<keyword evidence="10" id="KW-1185">Reference proteome</keyword>
<dbReference type="EMBL" id="CP042344">
    <property type="protein sequence ID" value="QEA12045.1"/>
    <property type="molecule type" value="Genomic_DNA"/>
</dbReference>
<evidence type="ECO:0000256" key="4">
    <source>
        <dbReference type="PROSITE-ProRule" id="PRU00284"/>
    </source>
</evidence>
<dbReference type="InterPro" id="IPR024478">
    <property type="entry name" value="HlyB_4HB_MCP"/>
</dbReference>
<dbReference type="OrthoDB" id="9806477at2"/>
<dbReference type="InterPro" id="IPR003660">
    <property type="entry name" value="HAMP_dom"/>
</dbReference>
<dbReference type="SMART" id="SM00304">
    <property type="entry name" value="HAMP"/>
    <property type="match status" value="1"/>
</dbReference>
<accession>A0A5B8RUY5</accession>